<evidence type="ECO:0000256" key="6">
    <source>
        <dbReference type="ARBA" id="ARBA00022832"/>
    </source>
</evidence>
<comment type="catalytic activity">
    <reaction evidence="11">
        <text>a very-long-chain acyl-CoA + malonyl-CoA + H(+) = a very-long-chain 3-oxoacyl-CoA + CO2 + CoA</text>
        <dbReference type="Rhea" id="RHEA:32727"/>
        <dbReference type="ChEBI" id="CHEBI:15378"/>
        <dbReference type="ChEBI" id="CHEBI:16526"/>
        <dbReference type="ChEBI" id="CHEBI:57287"/>
        <dbReference type="ChEBI" id="CHEBI:57384"/>
        <dbReference type="ChEBI" id="CHEBI:90725"/>
        <dbReference type="ChEBI" id="CHEBI:90736"/>
        <dbReference type="EC" id="2.3.1.199"/>
    </reaction>
</comment>
<evidence type="ECO:0000256" key="9">
    <source>
        <dbReference type="ARBA" id="ARBA00023136"/>
    </source>
</evidence>
<dbReference type="InterPro" id="IPR002076">
    <property type="entry name" value="ELO_fam"/>
</dbReference>
<dbReference type="UniPathway" id="UPA00094"/>
<feature type="transmembrane region" description="Helical" evidence="11">
    <location>
        <begin position="133"/>
        <end position="153"/>
    </location>
</feature>
<dbReference type="OrthoDB" id="10259681at2759"/>
<sequence length="340" mass="39731">MLETAESHINKLPSLWQNITTQRDFNTLKFVEILTSSDFPEVEARKWVDDRYPLTIQLCILYVIVVFGTRHFMRNREPFSLFVPLNVWNLFLAIFSTMGAFKLSYEFFETILTHGLQSSYCHVHNYTLGTNGYWVWLFIVSKMFELMDTVFLASSEFLYWLRNILGIEETTITVSSLTMLYAFYSYPITPAFNRWGIYLNYLVHSYMYSYYFLRSMKIKVPGPVAKFVTTIQIWQFIISVAILIHLGWLTFVENVKCDLDSKVFAFAVSMDVSYLILFINFFLHAYVLRGGKTKYRTDKASNGSANAKKDEQSNPSEALFLSNGELRKNEQEKSKEKLIN</sequence>
<evidence type="ECO:0000256" key="4">
    <source>
        <dbReference type="ARBA" id="ARBA00022679"/>
    </source>
</evidence>
<feature type="compositionally biased region" description="Basic and acidic residues" evidence="12">
    <location>
        <begin position="325"/>
        <end position="340"/>
    </location>
</feature>
<organism evidence="13 14">
    <name type="scientific">Meloidogyne enterolobii</name>
    <name type="common">Root-knot nematode worm</name>
    <name type="synonym">Meloidogyne mayaguensis</name>
    <dbReference type="NCBI Taxonomy" id="390850"/>
    <lineage>
        <taxon>Eukaryota</taxon>
        <taxon>Metazoa</taxon>
        <taxon>Ecdysozoa</taxon>
        <taxon>Nematoda</taxon>
        <taxon>Chromadorea</taxon>
        <taxon>Rhabditida</taxon>
        <taxon>Tylenchina</taxon>
        <taxon>Tylenchomorpha</taxon>
        <taxon>Tylenchoidea</taxon>
        <taxon>Meloidogynidae</taxon>
        <taxon>Meloidogyninae</taxon>
        <taxon>Meloidogyne</taxon>
    </lineage>
</organism>
<feature type="transmembrane region" description="Helical" evidence="11">
    <location>
        <begin position="165"/>
        <end position="183"/>
    </location>
</feature>
<dbReference type="GO" id="GO:0034626">
    <property type="term" value="P:fatty acid elongation, polyunsaturated fatty acid"/>
    <property type="evidence" value="ECO:0007669"/>
    <property type="project" value="TreeGrafter"/>
</dbReference>
<feature type="region of interest" description="Disordered" evidence="12">
    <location>
        <begin position="299"/>
        <end position="340"/>
    </location>
</feature>
<feature type="transmembrane region" description="Helical" evidence="11">
    <location>
        <begin position="233"/>
        <end position="251"/>
    </location>
</feature>
<name>A0A6V7XIY2_MELEN</name>
<feature type="transmembrane region" description="Helical" evidence="11">
    <location>
        <begin position="81"/>
        <end position="101"/>
    </location>
</feature>
<comment type="pathway">
    <text evidence="2">Lipid metabolism; fatty acid biosynthesis.</text>
</comment>
<comment type="caution">
    <text evidence="13">The sequence shown here is derived from an EMBL/GenBank/DDBJ whole genome shotgun (WGS) entry which is preliminary data.</text>
</comment>
<feature type="transmembrane region" description="Helical" evidence="11">
    <location>
        <begin position="263"/>
        <end position="287"/>
    </location>
</feature>
<proteinExistence type="inferred from homology"/>
<dbReference type="EC" id="2.3.1.199" evidence="11"/>
<dbReference type="PANTHER" id="PTHR11157:SF26">
    <property type="entry name" value="ELONGATION OF LONG CHAIN FATTY ACIDS PROTEIN 1"/>
    <property type="match status" value="1"/>
</dbReference>
<evidence type="ECO:0000256" key="12">
    <source>
        <dbReference type="SAM" id="MobiDB-lite"/>
    </source>
</evidence>
<keyword evidence="5 11" id="KW-0812">Transmembrane</keyword>
<comment type="similarity">
    <text evidence="11">Belongs to the ELO family.</text>
</comment>
<dbReference type="Proteomes" id="UP000580250">
    <property type="component" value="Unassembled WGS sequence"/>
</dbReference>
<evidence type="ECO:0000313" key="14">
    <source>
        <dbReference type="Proteomes" id="UP000580250"/>
    </source>
</evidence>
<dbReference type="PANTHER" id="PTHR11157">
    <property type="entry name" value="FATTY ACID ACYL TRANSFERASE-RELATED"/>
    <property type="match status" value="1"/>
</dbReference>
<dbReference type="GO" id="GO:0005789">
    <property type="term" value="C:endoplasmic reticulum membrane"/>
    <property type="evidence" value="ECO:0007669"/>
    <property type="project" value="TreeGrafter"/>
</dbReference>
<keyword evidence="3 11" id="KW-0444">Lipid biosynthesis</keyword>
<keyword evidence="8 11" id="KW-0443">Lipid metabolism</keyword>
<evidence type="ECO:0000256" key="1">
    <source>
        <dbReference type="ARBA" id="ARBA00004141"/>
    </source>
</evidence>
<keyword evidence="7 11" id="KW-1133">Transmembrane helix</keyword>
<protein>
    <recommendedName>
        <fullName evidence="11">Elongation of very long chain fatty acids protein</fullName>
        <ecNumber evidence="11">2.3.1.199</ecNumber>
    </recommendedName>
    <alternativeName>
        <fullName evidence="11">Very-long-chain 3-oxoacyl-CoA synthase</fullName>
    </alternativeName>
</protein>
<evidence type="ECO:0000256" key="8">
    <source>
        <dbReference type="ARBA" id="ARBA00023098"/>
    </source>
</evidence>
<evidence type="ECO:0000256" key="5">
    <source>
        <dbReference type="ARBA" id="ARBA00022692"/>
    </source>
</evidence>
<comment type="subcellular location">
    <subcellularLocation>
        <location evidence="1">Membrane</location>
        <topology evidence="1">Multi-pass membrane protein</topology>
    </subcellularLocation>
</comment>
<dbReference type="GO" id="GO:0042761">
    <property type="term" value="P:very long-chain fatty acid biosynthetic process"/>
    <property type="evidence" value="ECO:0007669"/>
    <property type="project" value="TreeGrafter"/>
</dbReference>
<evidence type="ECO:0000256" key="2">
    <source>
        <dbReference type="ARBA" id="ARBA00005194"/>
    </source>
</evidence>
<keyword evidence="6 11" id="KW-0276">Fatty acid metabolism</keyword>
<evidence type="ECO:0000256" key="10">
    <source>
        <dbReference type="ARBA" id="ARBA00023160"/>
    </source>
</evidence>
<evidence type="ECO:0000256" key="11">
    <source>
        <dbReference type="RuleBase" id="RU361115"/>
    </source>
</evidence>
<evidence type="ECO:0000256" key="3">
    <source>
        <dbReference type="ARBA" id="ARBA00022516"/>
    </source>
</evidence>
<evidence type="ECO:0000313" key="13">
    <source>
        <dbReference type="EMBL" id="CAD2199310.1"/>
    </source>
</evidence>
<dbReference type="AlphaFoldDB" id="A0A6V7XIY2"/>
<feature type="transmembrane region" description="Helical" evidence="11">
    <location>
        <begin position="52"/>
        <end position="69"/>
    </location>
</feature>
<dbReference type="Pfam" id="PF01151">
    <property type="entry name" value="ELO"/>
    <property type="match status" value="1"/>
</dbReference>
<keyword evidence="10 11" id="KW-0275">Fatty acid biosynthesis</keyword>
<dbReference type="GO" id="GO:0009922">
    <property type="term" value="F:fatty acid elongase activity"/>
    <property type="evidence" value="ECO:0007669"/>
    <property type="project" value="UniProtKB-EC"/>
</dbReference>
<feature type="transmembrane region" description="Helical" evidence="11">
    <location>
        <begin position="195"/>
        <end position="213"/>
    </location>
</feature>
<dbReference type="GO" id="GO:0019367">
    <property type="term" value="P:fatty acid elongation, saturated fatty acid"/>
    <property type="evidence" value="ECO:0007669"/>
    <property type="project" value="TreeGrafter"/>
</dbReference>
<keyword evidence="4 11" id="KW-0808">Transferase</keyword>
<keyword evidence="9 11" id="KW-0472">Membrane</keyword>
<gene>
    <name evidence="13" type="ORF">MENT_LOCUS52689</name>
</gene>
<dbReference type="GO" id="GO:0034625">
    <property type="term" value="P:fatty acid elongation, monounsaturated fatty acid"/>
    <property type="evidence" value="ECO:0007669"/>
    <property type="project" value="TreeGrafter"/>
</dbReference>
<evidence type="ECO:0000256" key="7">
    <source>
        <dbReference type="ARBA" id="ARBA00022989"/>
    </source>
</evidence>
<reference evidence="13 14" key="1">
    <citation type="submission" date="2020-08" db="EMBL/GenBank/DDBJ databases">
        <authorList>
            <person name="Koutsovoulos G."/>
            <person name="Danchin GJ E."/>
        </authorList>
    </citation>
    <scope>NUCLEOTIDE SEQUENCE [LARGE SCALE GENOMIC DNA]</scope>
</reference>
<dbReference type="EMBL" id="CAJEWN010001677">
    <property type="protein sequence ID" value="CAD2199310.1"/>
    <property type="molecule type" value="Genomic_DNA"/>
</dbReference>
<accession>A0A6V7XIY2</accession>
<dbReference type="GO" id="GO:0030148">
    <property type="term" value="P:sphingolipid biosynthetic process"/>
    <property type="evidence" value="ECO:0007669"/>
    <property type="project" value="TreeGrafter"/>
</dbReference>